<evidence type="ECO:0000313" key="2">
    <source>
        <dbReference type="EMBL" id="GAA4399128.1"/>
    </source>
</evidence>
<dbReference type="RefSeq" id="WP_345202105.1">
    <property type="nucleotide sequence ID" value="NZ_BAABGM010000003.1"/>
</dbReference>
<reference evidence="3" key="1">
    <citation type="journal article" date="2019" name="Int. J. Syst. Evol. Microbiol.">
        <title>The Global Catalogue of Microorganisms (GCM) 10K type strain sequencing project: providing services to taxonomists for standard genome sequencing and annotation.</title>
        <authorList>
            <consortium name="The Broad Institute Genomics Platform"/>
            <consortium name="The Broad Institute Genome Sequencing Center for Infectious Disease"/>
            <person name="Wu L."/>
            <person name="Ma J."/>
        </authorList>
    </citation>
    <scope>NUCLEOTIDE SEQUENCE [LARGE SCALE GENOMIC DNA]</scope>
    <source>
        <strain evidence="3">JCM 17809</strain>
    </source>
</reference>
<comment type="caution">
    <text evidence="2">The sequence shown here is derived from an EMBL/GenBank/DDBJ whole genome shotgun (WGS) entry which is preliminary data.</text>
</comment>
<proteinExistence type="predicted"/>
<organism evidence="2 3">
    <name type="scientific">Fodinibacter luteus</name>
    <dbReference type="NCBI Taxonomy" id="552064"/>
    <lineage>
        <taxon>Bacteria</taxon>
        <taxon>Bacillati</taxon>
        <taxon>Actinomycetota</taxon>
        <taxon>Actinomycetes</taxon>
        <taxon>Micrococcales</taxon>
        <taxon>Intrasporangiaceae</taxon>
        <taxon>Fodinibacter (ex Wang et al. 2009)</taxon>
    </lineage>
</organism>
<evidence type="ECO:0000256" key="1">
    <source>
        <dbReference type="SAM" id="MobiDB-lite"/>
    </source>
</evidence>
<protein>
    <submittedName>
        <fullName evidence="2">Uncharacterized protein</fullName>
    </submittedName>
</protein>
<name>A0ABP8K267_9MICO</name>
<keyword evidence="3" id="KW-1185">Reference proteome</keyword>
<feature type="region of interest" description="Disordered" evidence="1">
    <location>
        <begin position="41"/>
        <end position="67"/>
    </location>
</feature>
<dbReference type="Proteomes" id="UP001500945">
    <property type="component" value="Unassembled WGS sequence"/>
</dbReference>
<sequence>MGDGSDGGDGGGLVPQVVRDALRSPDPTAFTVLVSSALSATREWDPDGGSLPAGGWDTDDEEPDEDDLSVDDLVTSFLSVSYAETTAALHVIAAMLPDELDATRLRRALAERHHPLPDHVTGVRDIVVTRAAHLGDELGDGDNLILGLEWPGTRGVTAVVYVDESFGTRVKDVFLVPEPFDVVVDQYRAITEEEGDPRSALVAIDPADARASLRLAIDRGDAPDAPAVPEDWTGPDGEPLGWPAARPFLEMLLRRMPPGGSPVLTSAGLPELSPTEAVEAFLASPESAGVRDLPDADAAAALIATDMAEAGGHPLRLSPVQVEIALTQRLPWAAGASDAVLDRVGDVLPAYVRFAHARLGVAEPGTSETLAVVAACRDVFDALRHSAAVADWREVAPLIDAFEHGDPSPLVLHTLAREVGGADALDRLDTDPLPDEPLDTARVPADVRDGVAAVGAAIDRWLETSPRVEALGPVRDEWRTAARRLLVGAAVRDPGCVRRRASVEGRACGVLWATGVENHLVGPGGVLLVKDLAADFGVRGAPSAKAATMLAAWTDGRWAEGGSLGDPGLLVSTRRAEIIEARDRYRT</sequence>
<evidence type="ECO:0000313" key="3">
    <source>
        <dbReference type="Proteomes" id="UP001500945"/>
    </source>
</evidence>
<accession>A0ABP8K267</accession>
<feature type="compositionally biased region" description="Acidic residues" evidence="1">
    <location>
        <begin position="57"/>
        <end position="67"/>
    </location>
</feature>
<dbReference type="EMBL" id="BAABGM010000003">
    <property type="protein sequence ID" value="GAA4399128.1"/>
    <property type="molecule type" value="Genomic_DNA"/>
</dbReference>
<gene>
    <name evidence="2" type="ORF">GCM10023168_05990</name>
</gene>